<accession>A0A410RS54</accession>
<name>A0A410RS54_CORCK</name>
<evidence type="ECO:0000313" key="2">
    <source>
        <dbReference type="Proteomes" id="UP000288758"/>
    </source>
</evidence>
<reference evidence="1 2" key="1">
    <citation type="submission" date="2018-12" db="EMBL/GenBank/DDBJ databases">
        <title>Complete Genome Sequence of the Corallopyronin A producing Myxobacterium Corallococcus coralloides B035.</title>
        <authorList>
            <person name="Bouhired S.M."/>
            <person name="Rupp O."/>
            <person name="Blom J."/>
            <person name="Schaeberle T.F."/>
            <person name="Kehraus S."/>
            <person name="Schiefer A."/>
            <person name="Pfarr K."/>
            <person name="Goesmann A."/>
            <person name="Hoerauf A."/>
            <person name="Koenig G.M."/>
        </authorList>
    </citation>
    <scope>NUCLEOTIDE SEQUENCE [LARGE SCALE GENOMIC DNA]</scope>
    <source>
        <strain evidence="1 2">B035</strain>
    </source>
</reference>
<evidence type="ECO:0000313" key="1">
    <source>
        <dbReference type="EMBL" id="QAT84723.1"/>
    </source>
</evidence>
<dbReference type="AlphaFoldDB" id="A0A410RS54"/>
<proteinExistence type="predicted"/>
<organism evidence="1 2">
    <name type="scientific">Corallococcus coralloides</name>
    <name type="common">Myxococcus coralloides</name>
    <dbReference type="NCBI Taxonomy" id="184914"/>
    <lineage>
        <taxon>Bacteria</taxon>
        <taxon>Pseudomonadati</taxon>
        <taxon>Myxococcota</taxon>
        <taxon>Myxococcia</taxon>
        <taxon>Myxococcales</taxon>
        <taxon>Cystobacterineae</taxon>
        <taxon>Myxococcaceae</taxon>
        <taxon>Corallococcus</taxon>
    </lineage>
</organism>
<dbReference type="RefSeq" id="WP_128796613.1">
    <property type="nucleotide sequence ID" value="NZ_CP034669.1"/>
</dbReference>
<gene>
    <name evidence="1" type="ORF">EJ065_3156</name>
</gene>
<dbReference type="Proteomes" id="UP000288758">
    <property type="component" value="Chromosome"/>
</dbReference>
<dbReference type="EMBL" id="CP034669">
    <property type="protein sequence ID" value="QAT84723.1"/>
    <property type="molecule type" value="Genomic_DNA"/>
</dbReference>
<sequence>MAEQPVDIPTTWSALFSGGRECANAKETVRLLTPSALKNVNVPAREAGPLSNTLTLALVLCEPSEGRALAEPLSRLAGPALQQVARDFGSLRPAQVINVLSFVNAQECSGVLEGLLAGSPVEAWLEALMQVRRTLHEDLAYRCGLVALALGPPELAARFVGGGALTEDFTPGQTFGFNVQGFVRYLATARLRKAPAQEVRPAWEEFVEAFPMKAAAGTLEWKDLFWAARAYFAGLEGRPVARVGESLHARVKPA</sequence>
<protein>
    <submittedName>
        <fullName evidence="1">Uncharacterized protein</fullName>
    </submittedName>
</protein>